<dbReference type="GO" id="GO:0009055">
    <property type="term" value="F:electron transfer activity"/>
    <property type="evidence" value="ECO:0007669"/>
    <property type="project" value="InterPro"/>
</dbReference>
<dbReference type="InParanoid" id="B4DBB8"/>
<reference evidence="4 5" key="1">
    <citation type="journal article" date="2011" name="J. Bacteriol.">
        <title>Genome sequence of Chthoniobacter flavus Ellin428, an aerobic heterotrophic soil bacterium.</title>
        <authorList>
            <person name="Kant R."/>
            <person name="van Passel M.W."/>
            <person name="Palva A."/>
            <person name="Lucas S."/>
            <person name="Lapidus A."/>
            <person name="Glavina Del Rio T."/>
            <person name="Dalin E."/>
            <person name="Tice H."/>
            <person name="Bruce D."/>
            <person name="Goodwin L."/>
            <person name="Pitluck S."/>
            <person name="Larimer F.W."/>
            <person name="Land M.L."/>
            <person name="Hauser L."/>
            <person name="Sangwan P."/>
            <person name="de Vos W.M."/>
            <person name="Janssen P.H."/>
            <person name="Smidt H."/>
        </authorList>
    </citation>
    <scope>NUCLEOTIDE SEQUENCE [LARGE SCALE GENOMIC DNA]</scope>
    <source>
        <strain evidence="4 5">Ellin428</strain>
    </source>
</reference>
<dbReference type="InterPro" id="IPR011444">
    <property type="entry name" value="DUF1549"/>
</dbReference>
<comment type="caution">
    <text evidence="4">The sequence shown here is derived from an EMBL/GenBank/DDBJ whole genome shotgun (WGS) entry which is preliminary data.</text>
</comment>
<dbReference type="InterPro" id="IPR011429">
    <property type="entry name" value="Cyt_c_Planctomycete-type"/>
</dbReference>
<dbReference type="InterPro" id="IPR036909">
    <property type="entry name" value="Cyt_c-like_dom_sf"/>
</dbReference>
<evidence type="ECO:0000259" key="1">
    <source>
        <dbReference type="Pfam" id="PF07583"/>
    </source>
</evidence>
<gene>
    <name evidence="4" type="ORF">CfE428DRAFT_6209</name>
</gene>
<protein>
    <recommendedName>
        <fullName evidence="6">Cytochrome c domain-containing protein</fullName>
    </recommendedName>
</protein>
<keyword evidence="5" id="KW-1185">Reference proteome</keyword>
<dbReference type="GO" id="GO:0020037">
    <property type="term" value="F:heme binding"/>
    <property type="evidence" value="ECO:0007669"/>
    <property type="project" value="InterPro"/>
</dbReference>
<dbReference type="eggNOG" id="COG2010">
    <property type="taxonomic scope" value="Bacteria"/>
</dbReference>
<evidence type="ECO:0000259" key="3">
    <source>
        <dbReference type="Pfam" id="PF07635"/>
    </source>
</evidence>
<evidence type="ECO:0000259" key="2">
    <source>
        <dbReference type="Pfam" id="PF07587"/>
    </source>
</evidence>
<evidence type="ECO:0008006" key="6">
    <source>
        <dbReference type="Google" id="ProtNLM"/>
    </source>
</evidence>
<dbReference type="Pfam" id="PF07587">
    <property type="entry name" value="PSD1"/>
    <property type="match status" value="1"/>
</dbReference>
<dbReference type="Pfam" id="PF07635">
    <property type="entry name" value="PSCyt1"/>
    <property type="match status" value="1"/>
</dbReference>
<dbReference type="EMBL" id="ABVL01000036">
    <property type="protein sequence ID" value="EDY16306.1"/>
    <property type="molecule type" value="Genomic_DNA"/>
</dbReference>
<proteinExistence type="predicted"/>
<evidence type="ECO:0000313" key="5">
    <source>
        <dbReference type="Proteomes" id="UP000005824"/>
    </source>
</evidence>
<dbReference type="SUPFAM" id="SSF46626">
    <property type="entry name" value="Cytochrome c"/>
    <property type="match status" value="1"/>
</dbReference>
<dbReference type="PANTHER" id="PTHR35889">
    <property type="entry name" value="CYCLOINULO-OLIGOSACCHARIDE FRUCTANOTRANSFERASE-RELATED"/>
    <property type="match status" value="1"/>
</dbReference>
<accession>B4DBB8</accession>
<dbReference type="AlphaFoldDB" id="B4DBB8"/>
<evidence type="ECO:0000313" key="4">
    <source>
        <dbReference type="EMBL" id="EDY16306.1"/>
    </source>
</evidence>
<dbReference type="Proteomes" id="UP000005824">
    <property type="component" value="Unassembled WGS sequence"/>
</dbReference>
<feature type="domain" description="Cytochrome C Planctomycete-type" evidence="3">
    <location>
        <begin position="41"/>
        <end position="97"/>
    </location>
</feature>
<dbReference type="InterPro" id="IPR022655">
    <property type="entry name" value="DUF1553"/>
</dbReference>
<dbReference type="Pfam" id="PF07583">
    <property type="entry name" value="PSCyt2"/>
    <property type="match status" value="1"/>
</dbReference>
<dbReference type="STRING" id="497964.CfE428DRAFT_6209"/>
<feature type="domain" description="DUF1553" evidence="2">
    <location>
        <begin position="397"/>
        <end position="511"/>
    </location>
</feature>
<dbReference type="RefSeq" id="WP_006983527.1">
    <property type="nucleotide sequence ID" value="NZ_ABVL01000036.1"/>
</dbReference>
<name>B4DBB8_9BACT</name>
<sequence>MLPRTTLSLLFTLATAQFLHGRDNAATLWSTKVQPIFDVNCVKCHGPLDQKSGLELDTAQAALKGSEDGPVIVPGKPEESALWQNLEAKADPHMPPKKQLSETERAVVHEWIAALTAEATAPAKPHPERHFESIPQAIDTLIDEGWKDRHVQPAPAADDRTWCRRVYLDLAGRIPTQAEADEFLKAPADSKRPALVEKLLASSEYAVHMRELWDVFLMGRGKRDNGETRRKNAGWWDFLETAFRTNRPWNETVHAIITGRADKPENKGSPWFLYERKNDYQHIAEAIAPIVYGTKIDCAQCHDHPLAREIKQGHYWGLVTAFNRSKNIEGTSAVAESAVGGYPNFTNLKKESQPAVVMLLTGHTLAETWPAGDQKETDGDDKYVDAKAKVRVPKYSRREAFADAATTDNPLLARAFVNRMWATLLGRGIVNPADEMNGRNAPSHPELLDWLAKDFALHQYDTRRVVRGIVLSRVYGLQPSDATPPEAFAGSLERPLTAEQIARSWRVAAGLPPTDDTLRHAVVMALPDVLPKAYNATFQQAQFLSDAPALAALVQPANDNAAAKLAALPDAAARVRQAFLDVYGRTPDDEETAHAVAFLNGRGDKTVEASRDLLWALMTSGEFLTMP</sequence>
<feature type="domain" description="DUF1549" evidence="1">
    <location>
        <begin position="138"/>
        <end position="326"/>
    </location>
</feature>
<organism evidence="4 5">
    <name type="scientific">Chthoniobacter flavus Ellin428</name>
    <dbReference type="NCBI Taxonomy" id="497964"/>
    <lineage>
        <taxon>Bacteria</taxon>
        <taxon>Pseudomonadati</taxon>
        <taxon>Verrucomicrobiota</taxon>
        <taxon>Spartobacteria</taxon>
        <taxon>Chthoniobacterales</taxon>
        <taxon>Chthoniobacteraceae</taxon>
        <taxon>Chthoniobacter</taxon>
    </lineage>
</organism>
<dbReference type="PANTHER" id="PTHR35889:SF3">
    <property type="entry name" value="F-BOX DOMAIN-CONTAINING PROTEIN"/>
    <property type="match status" value="1"/>
</dbReference>